<dbReference type="PANTHER" id="PTHR11941">
    <property type="entry name" value="ENOYL-COA HYDRATASE-RELATED"/>
    <property type="match status" value="1"/>
</dbReference>
<dbReference type="Pfam" id="PF00378">
    <property type="entry name" value="ECH_1"/>
    <property type="match status" value="1"/>
</dbReference>
<dbReference type="AlphaFoldDB" id="A0A158AQT0"/>
<keyword evidence="2" id="KW-0456">Lyase</keyword>
<dbReference type="OrthoDB" id="9774843at2"/>
<dbReference type="PROSITE" id="PS00166">
    <property type="entry name" value="ENOYL_COA_HYDRATASE"/>
    <property type="match status" value="1"/>
</dbReference>
<keyword evidence="5" id="KW-1185">Reference proteome</keyword>
<name>A0A158AQT0_9BURK</name>
<dbReference type="Proteomes" id="UP000054624">
    <property type="component" value="Unassembled WGS sequence"/>
</dbReference>
<sequence length="259" mass="27636">MGDKLGIERHGDIAIVTLDNPDKMNALTLSMWRDLGAAMEQLSDDDSVRCVVLRGAGMKAFAAGADIGEFAALRSNRDQARAYAEITTAAMDAIERCRHPVVAMIHGVCVGGGLEIASLCDIRVCGESSRFGAPVGQLGLTMSYAELGALIRLAGRAVAMEIVLEGRIFDAREALAKGLTSRVVADDAVEDEAIATARRIARGAPLVARWHKAASNRLTRAPALSADEIESAFDCFDTEDFRIGAEAFNAKQKPVFKGK</sequence>
<evidence type="ECO:0000256" key="2">
    <source>
        <dbReference type="ARBA" id="ARBA00023239"/>
    </source>
</evidence>
<comment type="similarity">
    <text evidence="1 3">Belongs to the enoyl-CoA hydratase/isomerase family.</text>
</comment>
<organism evidence="4 5">
    <name type="scientific">Caballeronia temeraria</name>
    <dbReference type="NCBI Taxonomy" id="1777137"/>
    <lineage>
        <taxon>Bacteria</taxon>
        <taxon>Pseudomonadati</taxon>
        <taxon>Pseudomonadota</taxon>
        <taxon>Betaproteobacteria</taxon>
        <taxon>Burkholderiales</taxon>
        <taxon>Burkholderiaceae</taxon>
        <taxon>Caballeronia</taxon>
    </lineage>
</organism>
<dbReference type="InterPro" id="IPR001753">
    <property type="entry name" value="Enoyl-CoA_hydra/iso"/>
</dbReference>
<dbReference type="PANTHER" id="PTHR11941:SF54">
    <property type="entry name" value="ENOYL-COA HYDRATASE, MITOCHONDRIAL"/>
    <property type="match status" value="1"/>
</dbReference>
<evidence type="ECO:0000313" key="4">
    <source>
        <dbReference type="EMBL" id="SAK60308.1"/>
    </source>
</evidence>
<reference evidence="5" key="1">
    <citation type="submission" date="2016-01" db="EMBL/GenBank/DDBJ databases">
        <authorList>
            <person name="Peeters Charlotte."/>
        </authorList>
    </citation>
    <scope>NUCLEOTIDE SEQUENCE [LARGE SCALE GENOMIC DNA]</scope>
</reference>
<dbReference type="SUPFAM" id="SSF52096">
    <property type="entry name" value="ClpP/crotonase"/>
    <property type="match status" value="1"/>
</dbReference>
<evidence type="ECO:0000313" key="5">
    <source>
        <dbReference type="Proteomes" id="UP000054624"/>
    </source>
</evidence>
<evidence type="ECO:0000256" key="1">
    <source>
        <dbReference type="ARBA" id="ARBA00005254"/>
    </source>
</evidence>
<dbReference type="GO" id="GO:0016829">
    <property type="term" value="F:lyase activity"/>
    <property type="evidence" value="ECO:0007669"/>
    <property type="project" value="UniProtKB-KW"/>
</dbReference>
<dbReference type="GO" id="GO:0006635">
    <property type="term" value="P:fatty acid beta-oxidation"/>
    <property type="evidence" value="ECO:0007669"/>
    <property type="project" value="TreeGrafter"/>
</dbReference>
<dbReference type="EMBL" id="FCOI02000008">
    <property type="protein sequence ID" value="SAK60308.1"/>
    <property type="molecule type" value="Genomic_DNA"/>
</dbReference>
<dbReference type="RefSeq" id="WP_061160739.1">
    <property type="nucleotide sequence ID" value="NZ_FCOI02000008.1"/>
</dbReference>
<dbReference type="InterPro" id="IPR029045">
    <property type="entry name" value="ClpP/crotonase-like_dom_sf"/>
</dbReference>
<proteinExistence type="inferred from homology"/>
<dbReference type="InterPro" id="IPR018376">
    <property type="entry name" value="Enoyl-CoA_hyd/isom_CS"/>
</dbReference>
<dbReference type="Gene3D" id="1.10.12.10">
    <property type="entry name" value="Lyase 2-enoyl-coa Hydratase, Chain A, domain 2"/>
    <property type="match status" value="1"/>
</dbReference>
<gene>
    <name evidence="4" type="ORF">AWB76_02883</name>
</gene>
<dbReference type="InterPro" id="IPR014748">
    <property type="entry name" value="Enoyl-CoA_hydra_C"/>
</dbReference>
<dbReference type="STRING" id="1777137.AWB76_02883"/>
<accession>A0A158AQT0</accession>
<dbReference type="Gene3D" id="3.90.226.10">
    <property type="entry name" value="2-enoyl-CoA Hydratase, Chain A, domain 1"/>
    <property type="match status" value="1"/>
</dbReference>
<dbReference type="CDD" id="cd06558">
    <property type="entry name" value="crotonase-like"/>
    <property type="match status" value="1"/>
</dbReference>
<protein>
    <submittedName>
        <fullName evidence="4">Short chain enoyl-CoA hydratase</fullName>
    </submittedName>
</protein>
<evidence type="ECO:0000256" key="3">
    <source>
        <dbReference type="RuleBase" id="RU003707"/>
    </source>
</evidence>